<dbReference type="RefSeq" id="WP_172247348.1">
    <property type="nucleotide sequence ID" value="NZ_BMDD01000002.1"/>
</dbReference>
<keyword evidence="2 7" id="KW-0813">Transport</keyword>
<evidence type="ECO:0000313" key="9">
    <source>
        <dbReference type="EMBL" id="GGH78188.1"/>
    </source>
</evidence>
<organism evidence="9 10">
    <name type="scientific">Saccharibacillus endophyticus</name>
    <dbReference type="NCBI Taxonomy" id="2060666"/>
    <lineage>
        <taxon>Bacteria</taxon>
        <taxon>Bacillati</taxon>
        <taxon>Bacillota</taxon>
        <taxon>Bacilli</taxon>
        <taxon>Bacillales</taxon>
        <taxon>Paenibacillaceae</taxon>
        <taxon>Saccharibacillus</taxon>
    </lineage>
</organism>
<dbReference type="Gene3D" id="1.10.3720.10">
    <property type="entry name" value="MetI-like"/>
    <property type="match status" value="1"/>
</dbReference>
<dbReference type="SUPFAM" id="SSF161098">
    <property type="entry name" value="MetI-like"/>
    <property type="match status" value="1"/>
</dbReference>
<evidence type="ECO:0000256" key="1">
    <source>
        <dbReference type="ARBA" id="ARBA00004651"/>
    </source>
</evidence>
<feature type="transmembrane region" description="Helical" evidence="7">
    <location>
        <begin position="99"/>
        <end position="120"/>
    </location>
</feature>
<name>A0ABQ1ZSF0_9BACL</name>
<comment type="subcellular location">
    <subcellularLocation>
        <location evidence="1 7">Cell membrane</location>
        <topology evidence="1 7">Multi-pass membrane protein</topology>
    </subcellularLocation>
</comment>
<evidence type="ECO:0000259" key="8">
    <source>
        <dbReference type="PROSITE" id="PS50928"/>
    </source>
</evidence>
<evidence type="ECO:0000256" key="2">
    <source>
        <dbReference type="ARBA" id="ARBA00022448"/>
    </source>
</evidence>
<sequence>MKANPAKNVRLGERTASSGGERRFWHTQRFKTNRPLWLMFLPVVAFYLVFKYAPMAGLVIAFKNYTFYEGVWGSQWVGFDNFQMLFTQAQSLQIIRNTLLLSVLSVVIGFPFPIMLAIMLNEVRRKWFQKTVQTLVYLPHFFSWVIVGGLVVTIFAQSGLVNAMLERLTGQPFAFLFNEGSWVAIFLGSGIWKDAGFSAIIYLAALTSIDPSLYEAASMDGAGKWKQIRHITLPGIAPTIVIMLILAMGRVMEVGFDQVYVLQNSIVSGISEVISTYIYAIGLQGGQFSLTAALGLFESLVAFVLVLLTNAVARRFGKGLW</sequence>
<feature type="transmembrane region" description="Helical" evidence="7">
    <location>
        <begin position="141"/>
        <end position="161"/>
    </location>
</feature>
<feature type="domain" description="ABC transmembrane type-1" evidence="8">
    <location>
        <begin position="95"/>
        <end position="309"/>
    </location>
</feature>
<dbReference type="Proteomes" id="UP000605427">
    <property type="component" value="Unassembled WGS sequence"/>
</dbReference>
<feature type="transmembrane region" description="Helical" evidence="7">
    <location>
        <begin position="292"/>
        <end position="313"/>
    </location>
</feature>
<proteinExistence type="inferred from homology"/>
<evidence type="ECO:0000256" key="4">
    <source>
        <dbReference type="ARBA" id="ARBA00022692"/>
    </source>
</evidence>
<protein>
    <submittedName>
        <fullName evidence="9">Protein lplB</fullName>
    </submittedName>
</protein>
<keyword evidence="6 7" id="KW-0472">Membrane</keyword>
<keyword evidence="10" id="KW-1185">Reference proteome</keyword>
<dbReference type="PROSITE" id="PS50928">
    <property type="entry name" value="ABC_TM1"/>
    <property type="match status" value="1"/>
</dbReference>
<dbReference type="InterPro" id="IPR050809">
    <property type="entry name" value="UgpAE/MalFG_permease"/>
</dbReference>
<comment type="similarity">
    <text evidence="7">Belongs to the binding-protein-dependent transport system permease family.</text>
</comment>
<gene>
    <name evidence="9" type="ORF">GCM10007362_23110</name>
</gene>
<feature type="transmembrane region" description="Helical" evidence="7">
    <location>
        <begin position="228"/>
        <end position="248"/>
    </location>
</feature>
<comment type="caution">
    <text evidence="9">The sequence shown here is derived from an EMBL/GenBank/DDBJ whole genome shotgun (WGS) entry which is preliminary data.</text>
</comment>
<dbReference type="Pfam" id="PF00528">
    <property type="entry name" value="BPD_transp_1"/>
    <property type="match status" value="1"/>
</dbReference>
<evidence type="ECO:0000256" key="5">
    <source>
        <dbReference type="ARBA" id="ARBA00022989"/>
    </source>
</evidence>
<dbReference type="CDD" id="cd06261">
    <property type="entry name" value="TM_PBP2"/>
    <property type="match status" value="1"/>
</dbReference>
<dbReference type="EMBL" id="BMDD01000002">
    <property type="protein sequence ID" value="GGH78188.1"/>
    <property type="molecule type" value="Genomic_DNA"/>
</dbReference>
<accession>A0ABQ1ZSF0</accession>
<evidence type="ECO:0000256" key="7">
    <source>
        <dbReference type="RuleBase" id="RU363032"/>
    </source>
</evidence>
<evidence type="ECO:0000313" key="10">
    <source>
        <dbReference type="Proteomes" id="UP000605427"/>
    </source>
</evidence>
<feature type="transmembrane region" description="Helical" evidence="7">
    <location>
        <begin position="36"/>
        <end position="62"/>
    </location>
</feature>
<dbReference type="PANTHER" id="PTHR43227:SF11">
    <property type="entry name" value="BLL4140 PROTEIN"/>
    <property type="match status" value="1"/>
</dbReference>
<feature type="transmembrane region" description="Helical" evidence="7">
    <location>
        <begin position="260"/>
        <end position="280"/>
    </location>
</feature>
<evidence type="ECO:0000256" key="3">
    <source>
        <dbReference type="ARBA" id="ARBA00022475"/>
    </source>
</evidence>
<dbReference type="InterPro" id="IPR035906">
    <property type="entry name" value="MetI-like_sf"/>
</dbReference>
<dbReference type="PANTHER" id="PTHR43227">
    <property type="entry name" value="BLL4140 PROTEIN"/>
    <property type="match status" value="1"/>
</dbReference>
<keyword evidence="4 7" id="KW-0812">Transmembrane</keyword>
<keyword evidence="3" id="KW-1003">Cell membrane</keyword>
<dbReference type="InterPro" id="IPR000515">
    <property type="entry name" value="MetI-like"/>
</dbReference>
<evidence type="ECO:0000256" key="6">
    <source>
        <dbReference type="ARBA" id="ARBA00023136"/>
    </source>
</evidence>
<keyword evidence="5 7" id="KW-1133">Transmembrane helix</keyword>
<reference evidence="10" key="1">
    <citation type="journal article" date="2019" name="Int. J. Syst. Evol. Microbiol.">
        <title>The Global Catalogue of Microorganisms (GCM) 10K type strain sequencing project: providing services to taxonomists for standard genome sequencing and annotation.</title>
        <authorList>
            <consortium name="The Broad Institute Genomics Platform"/>
            <consortium name="The Broad Institute Genome Sequencing Center for Infectious Disease"/>
            <person name="Wu L."/>
            <person name="Ma J."/>
        </authorList>
    </citation>
    <scope>NUCLEOTIDE SEQUENCE [LARGE SCALE GENOMIC DNA]</scope>
    <source>
        <strain evidence="10">CCM 8702</strain>
    </source>
</reference>